<accession>A0A2H5PIQ8</accession>
<feature type="chain" id="PRO_5014174514" evidence="1">
    <location>
        <begin position="26"/>
        <end position="170"/>
    </location>
</feature>
<dbReference type="Gene3D" id="2.80.10.50">
    <property type="match status" value="2"/>
</dbReference>
<organism evidence="2 3">
    <name type="scientific">Citrus unshiu</name>
    <name type="common">Satsuma mandarin</name>
    <name type="synonym">Citrus nobilis var. unshiu</name>
    <dbReference type="NCBI Taxonomy" id="55188"/>
    <lineage>
        <taxon>Eukaryota</taxon>
        <taxon>Viridiplantae</taxon>
        <taxon>Streptophyta</taxon>
        <taxon>Embryophyta</taxon>
        <taxon>Tracheophyta</taxon>
        <taxon>Spermatophyta</taxon>
        <taxon>Magnoliopsida</taxon>
        <taxon>eudicotyledons</taxon>
        <taxon>Gunneridae</taxon>
        <taxon>Pentapetalae</taxon>
        <taxon>rosids</taxon>
        <taxon>malvids</taxon>
        <taxon>Sapindales</taxon>
        <taxon>Rutaceae</taxon>
        <taxon>Aurantioideae</taxon>
        <taxon>Citrus</taxon>
    </lineage>
</organism>
<keyword evidence="3" id="KW-1185">Reference proteome</keyword>
<dbReference type="Pfam" id="PF00197">
    <property type="entry name" value="Kunitz_legume"/>
    <property type="match status" value="1"/>
</dbReference>
<gene>
    <name evidence="2" type="ORF">CUMW_140400</name>
</gene>
<dbReference type="SUPFAM" id="SSF50386">
    <property type="entry name" value="STI-like"/>
    <property type="match status" value="1"/>
</dbReference>
<evidence type="ECO:0000313" key="2">
    <source>
        <dbReference type="EMBL" id="GAY52242.1"/>
    </source>
</evidence>
<dbReference type="EMBL" id="BDQV01000079">
    <property type="protein sequence ID" value="GAY52242.1"/>
    <property type="molecule type" value="Genomic_DNA"/>
</dbReference>
<evidence type="ECO:0000256" key="1">
    <source>
        <dbReference type="SAM" id="SignalP"/>
    </source>
</evidence>
<reference evidence="2 3" key="1">
    <citation type="journal article" date="2017" name="Front. Genet.">
        <title>Draft sequencing of the heterozygous diploid genome of Satsuma (Citrus unshiu Marc.) using a hybrid assembly approach.</title>
        <authorList>
            <person name="Shimizu T."/>
            <person name="Tanizawa Y."/>
            <person name="Mochizuki T."/>
            <person name="Nagasaki H."/>
            <person name="Yoshioka T."/>
            <person name="Toyoda A."/>
            <person name="Fujiyama A."/>
            <person name="Kaminuma E."/>
            <person name="Nakamura Y."/>
        </authorList>
    </citation>
    <scope>NUCLEOTIDE SEQUENCE [LARGE SCALE GENOMIC DNA]</scope>
    <source>
        <strain evidence="3">cv. Miyagawa wase</strain>
    </source>
</reference>
<dbReference type="AlphaFoldDB" id="A0A2H5PIQ8"/>
<dbReference type="InterPro" id="IPR011065">
    <property type="entry name" value="Kunitz_inhibitor_STI-like_sf"/>
</dbReference>
<dbReference type="PANTHER" id="PTHR33107">
    <property type="entry name" value="KUNITZ TRYPSIN INHIBITOR 2"/>
    <property type="match status" value="1"/>
</dbReference>
<dbReference type="STRING" id="55188.A0A2H5PIQ8"/>
<dbReference type="PANTHER" id="PTHR33107:SF5">
    <property type="entry name" value="KUNITZ TRYPSIN INHIBITOR 5"/>
    <property type="match status" value="1"/>
</dbReference>
<evidence type="ECO:0000313" key="3">
    <source>
        <dbReference type="Proteomes" id="UP000236630"/>
    </source>
</evidence>
<keyword evidence="1" id="KW-0732">Signal</keyword>
<proteinExistence type="predicted"/>
<feature type="signal peptide" evidence="1">
    <location>
        <begin position="1"/>
        <end position="25"/>
    </location>
</feature>
<dbReference type="GO" id="GO:0004866">
    <property type="term" value="F:endopeptidase inhibitor activity"/>
    <property type="evidence" value="ECO:0007669"/>
    <property type="project" value="InterPro"/>
</dbReference>
<dbReference type="SMART" id="SM00452">
    <property type="entry name" value="STI"/>
    <property type="match status" value="1"/>
</dbReference>
<name>A0A2H5PIQ8_CITUN</name>
<comment type="caution">
    <text evidence="2">The sequence shown here is derived from an EMBL/GenBank/DDBJ whole genome shotgun (WGS) entry which is preliminary data.</text>
</comment>
<protein>
    <submittedName>
        <fullName evidence="2">Uncharacterized protein</fullName>
    </submittedName>
</protein>
<dbReference type="InterPro" id="IPR002160">
    <property type="entry name" value="Prot_inh_Kunz-lg"/>
</dbReference>
<dbReference type="Proteomes" id="UP000236630">
    <property type="component" value="Unassembled WGS sequence"/>
</dbReference>
<sequence length="170" mass="18708">MKTPLPTTLFFLILTLATNYLLVLGTTSFPEPLFDVHGNTVQPNCQYYLVSAIPGAGGGIKLALSPYENSTIVRESTDLNLIFPVLLSGREYCNKQSLWKVDNYNASSGIWFVTTGAFVGYPGAETLLNWFKLEKFGTFPGAYKIVHCPSICQSCVKLFNSVSISYKDGI</sequence>